<sequence length="178" mass="21032">MNGKIQKCIEQIYVNKDFNYFKRSCKKEYKFIEELQLLANTVCSKLYLESAIHSPTVDMRFVFEDYEQDIYCVHYQTILKISKLADMFYLQHEFCVENKDPNRMTPVLDGFGGEPYTKTQYKMEEQITRILEKNKMEKIEFNELDEVVGSLEMLPNSILGKQMTVELALFHDAYGIND</sequence>
<dbReference type="AlphaFoldDB" id="A0A415CSQ4"/>
<reference evidence="1 2" key="1">
    <citation type="submission" date="2018-08" db="EMBL/GenBank/DDBJ databases">
        <title>A genome reference for cultivated species of the human gut microbiota.</title>
        <authorList>
            <person name="Zou Y."/>
            <person name="Xue W."/>
            <person name="Luo G."/>
        </authorList>
    </citation>
    <scope>NUCLEOTIDE SEQUENCE [LARGE SCALE GENOMIC DNA]</scope>
    <source>
        <strain evidence="1 2">AM09-9</strain>
    </source>
</reference>
<organism evidence="1 2">
    <name type="scientific">[Ruminococcus] lactaris</name>
    <dbReference type="NCBI Taxonomy" id="46228"/>
    <lineage>
        <taxon>Bacteria</taxon>
        <taxon>Bacillati</taxon>
        <taxon>Bacillota</taxon>
        <taxon>Clostridia</taxon>
        <taxon>Lachnospirales</taxon>
        <taxon>Lachnospiraceae</taxon>
        <taxon>Mediterraneibacter</taxon>
    </lineage>
</organism>
<gene>
    <name evidence="1" type="ORF">DW116_14020</name>
</gene>
<protein>
    <submittedName>
        <fullName evidence="1">Uncharacterized protein</fullName>
    </submittedName>
</protein>
<dbReference type="Proteomes" id="UP000285832">
    <property type="component" value="Unassembled WGS sequence"/>
</dbReference>
<proteinExistence type="predicted"/>
<dbReference type="EMBL" id="QRMI01000084">
    <property type="protein sequence ID" value="RHJ56413.1"/>
    <property type="molecule type" value="Genomic_DNA"/>
</dbReference>
<evidence type="ECO:0000313" key="2">
    <source>
        <dbReference type="Proteomes" id="UP000285832"/>
    </source>
</evidence>
<evidence type="ECO:0000313" key="1">
    <source>
        <dbReference type="EMBL" id="RHJ56413.1"/>
    </source>
</evidence>
<dbReference type="RefSeq" id="WP_023922398.1">
    <property type="nucleotide sequence ID" value="NZ_CAKMWK010000002.1"/>
</dbReference>
<name>A0A415CSQ4_9FIRM</name>
<accession>A0A415CSQ4</accession>
<comment type="caution">
    <text evidence="1">The sequence shown here is derived from an EMBL/GenBank/DDBJ whole genome shotgun (WGS) entry which is preliminary data.</text>
</comment>